<keyword evidence="8" id="KW-1185">Reference proteome</keyword>
<feature type="compositionally biased region" description="Low complexity" evidence="5">
    <location>
        <begin position="12"/>
        <end position="23"/>
    </location>
</feature>
<evidence type="ECO:0000313" key="7">
    <source>
        <dbReference type="EMBL" id="PMD47567.1"/>
    </source>
</evidence>
<keyword evidence="3 6" id="KW-1133">Transmembrane helix</keyword>
<feature type="transmembrane region" description="Helical" evidence="6">
    <location>
        <begin position="347"/>
        <end position="366"/>
    </location>
</feature>
<feature type="transmembrane region" description="Helical" evidence="6">
    <location>
        <begin position="103"/>
        <end position="119"/>
    </location>
</feature>
<feature type="transmembrane region" description="Helical" evidence="6">
    <location>
        <begin position="406"/>
        <end position="426"/>
    </location>
</feature>
<evidence type="ECO:0000256" key="4">
    <source>
        <dbReference type="ARBA" id="ARBA00023136"/>
    </source>
</evidence>
<dbReference type="SUPFAM" id="SSF103473">
    <property type="entry name" value="MFS general substrate transporter"/>
    <property type="match status" value="1"/>
</dbReference>
<proteinExistence type="predicted"/>
<dbReference type="GO" id="GO:0016020">
    <property type="term" value="C:membrane"/>
    <property type="evidence" value="ECO:0007669"/>
    <property type="project" value="UniProtKB-SubCell"/>
</dbReference>
<dbReference type="PANTHER" id="PTHR23294">
    <property type="entry name" value="ET TRANSLATION PRODUCT-RELATED"/>
    <property type="match status" value="1"/>
</dbReference>
<feature type="transmembrane region" description="Helical" evidence="6">
    <location>
        <begin position="280"/>
        <end position="298"/>
    </location>
</feature>
<dbReference type="GO" id="GO:0022857">
    <property type="term" value="F:transmembrane transporter activity"/>
    <property type="evidence" value="ECO:0007669"/>
    <property type="project" value="InterPro"/>
</dbReference>
<dbReference type="InterPro" id="IPR036259">
    <property type="entry name" value="MFS_trans_sf"/>
</dbReference>
<organism evidence="7 8">
    <name type="scientific">Hyaloscypha variabilis (strain UAMH 11265 / GT02V1 / F)</name>
    <name type="common">Meliniomyces variabilis</name>
    <dbReference type="NCBI Taxonomy" id="1149755"/>
    <lineage>
        <taxon>Eukaryota</taxon>
        <taxon>Fungi</taxon>
        <taxon>Dikarya</taxon>
        <taxon>Ascomycota</taxon>
        <taxon>Pezizomycotina</taxon>
        <taxon>Leotiomycetes</taxon>
        <taxon>Helotiales</taxon>
        <taxon>Hyaloscyphaceae</taxon>
        <taxon>Hyaloscypha</taxon>
        <taxon>Hyaloscypha variabilis</taxon>
    </lineage>
</organism>
<dbReference type="OrthoDB" id="196103at2759"/>
<dbReference type="Gene3D" id="1.20.1250.20">
    <property type="entry name" value="MFS general substrate transporter like domains"/>
    <property type="match status" value="1"/>
</dbReference>
<feature type="transmembrane region" description="Helical" evidence="6">
    <location>
        <begin position="226"/>
        <end position="245"/>
    </location>
</feature>
<dbReference type="AlphaFoldDB" id="A0A2J6S9X5"/>
<feature type="transmembrane region" description="Helical" evidence="6">
    <location>
        <begin position="64"/>
        <end position="83"/>
    </location>
</feature>
<gene>
    <name evidence="7" type="ORF">L207DRAFT_478738</name>
</gene>
<evidence type="ECO:0000256" key="1">
    <source>
        <dbReference type="ARBA" id="ARBA00004141"/>
    </source>
</evidence>
<comment type="subcellular location">
    <subcellularLocation>
        <location evidence="1">Membrane</location>
        <topology evidence="1">Multi-pass membrane protein</topology>
    </subcellularLocation>
</comment>
<keyword evidence="4 6" id="KW-0472">Membrane</keyword>
<protein>
    <submittedName>
        <fullName evidence="7">DUF895 domain membrane protein</fullName>
    </submittedName>
</protein>
<dbReference type="InterPro" id="IPR011701">
    <property type="entry name" value="MFS"/>
</dbReference>
<evidence type="ECO:0000256" key="2">
    <source>
        <dbReference type="ARBA" id="ARBA00022692"/>
    </source>
</evidence>
<evidence type="ECO:0000256" key="5">
    <source>
        <dbReference type="SAM" id="MobiDB-lite"/>
    </source>
</evidence>
<evidence type="ECO:0000313" key="8">
    <source>
        <dbReference type="Proteomes" id="UP000235786"/>
    </source>
</evidence>
<feature type="transmembrane region" description="Helical" evidence="6">
    <location>
        <begin position="318"/>
        <end position="335"/>
    </location>
</feature>
<sequence>MADKAEEAGTAPVENTVPVNENNSAVTPDEIDRENLPLDEILPKGWKYKILNRRYGIYYASPKFQLVMVAFVCFLCPGMFNALGGMGGGGKQDQTLADNMNTALYSTFAVFGFFGGTFVNKLGVKWTLSFGGIGYGIYTISLLLSIHSDVSGFNIFAGALLGVCAGLLWTAQGTIMISYPHERSKGRYFAWFWAIFNMGAVIGALIPLGQNIHKKTAGTVTDGTYIGFIVLMFIGAVLALLLCNANDIIRPDNTKVVLMKNPSWQTEIMGLWETIRYEPFVVLLFPMFWCSNWFYTYQQNAVNASRFDVRTRALNSCLYYSAQIFGALALGYMLDSEKWRRSVRAKACLAMLFVVTMVIWGGGYAYEKGYTRFDVNRNIDKDTGLPVNPNAIPAMDWDSPGFAGPMFLYFFYGFYDSLWQASVYWFMGALSNSGRRSANYVGFYKGIQSAGAAVMWSRDSHQMSFEAEFLSNWILLMGALICATPIIFMKIHDTVLLEDDLQGTDETAQDVILDYENKEAHGA</sequence>
<keyword evidence="2 6" id="KW-0812">Transmembrane</keyword>
<feature type="transmembrane region" description="Helical" evidence="6">
    <location>
        <begin position="126"/>
        <end position="147"/>
    </location>
</feature>
<evidence type="ECO:0000256" key="6">
    <source>
        <dbReference type="SAM" id="Phobius"/>
    </source>
</evidence>
<evidence type="ECO:0000256" key="3">
    <source>
        <dbReference type="ARBA" id="ARBA00022989"/>
    </source>
</evidence>
<feature type="transmembrane region" description="Helical" evidence="6">
    <location>
        <begin position="469"/>
        <end position="488"/>
    </location>
</feature>
<feature type="region of interest" description="Disordered" evidence="5">
    <location>
        <begin position="1"/>
        <end position="26"/>
    </location>
</feature>
<reference evidence="7 8" key="1">
    <citation type="submission" date="2016-04" db="EMBL/GenBank/DDBJ databases">
        <title>A degradative enzymes factory behind the ericoid mycorrhizal symbiosis.</title>
        <authorList>
            <consortium name="DOE Joint Genome Institute"/>
            <person name="Martino E."/>
            <person name="Morin E."/>
            <person name="Grelet G."/>
            <person name="Kuo A."/>
            <person name="Kohler A."/>
            <person name="Daghino S."/>
            <person name="Barry K."/>
            <person name="Choi C."/>
            <person name="Cichocki N."/>
            <person name="Clum A."/>
            <person name="Copeland A."/>
            <person name="Hainaut M."/>
            <person name="Haridas S."/>
            <person name="Labutti K."/>
            <person name="Lindquist E."/>
            <person name="Lipzen A."/>
            <person name="Khouja H.-R."/>
            <person name="Murat C."/>
            <person name="Ohm R."/>
            <person name="Olson A."/>
            <person name="Spatafora J."/>
            <person name="Veneault-Fourrey C."/>
            <person name="Henrissat B."/>
            <person name="Grigoriev I."/>
            <person name="Martin F."/>
            <person name="Perotto S."/>
        </authorList>
    </citation>
    <scope>NUCLEOTIDE SEQUENCE [LARGE SCALE GENOMIC DNA]</scope>
    <source>
        <strain evidence="7 8">F</strain>
    </source>
</reference>
<accession>A0A2J6S9X5</accession>
<feature type="transmembrane region" description="Helical" evidence="6">
    <location>
        <begin position="188"/>
        <end position="206"/>
    </location>
</feature>
<dbReference type="Proteomes" id="UP000235786">
    <property type="component" value="Unassembled WGS sequence"/>
</dbReference>
<dbReference type="EMBL" id="KZ613938">
    <property type="protein sequence ID" value="PMD47567.1"/>
    <property type="molecule type" value="Genomic_DNA"/>
</dbReference>
<dbReference type="Pfam" id="PF07690">
    <property type="entry name" value="MFS_1"/>
    <property type="match status" value="1"/>
</dbReference>
<dbReference type="PANTHER" id="PTHR23294:SF59">
    <property type="entry name" value="UNC93-LIKE PROTEIN C922.05C"/>
    <property type="match status" value="1"/>
</dbReference>
<name>A0A2J6S9X5_HYAVF</name>
<feature type="transmembrane region" description="Helical" evidence="6">
    <location>
        <begin position="153"/>
        <end position="176"/>
    </location>
</feature>
<dbReference type="InterPro" id="IPR051617">
    <property type="entry name" value="UNC-93-like_regulator"/>
</dbReference>